<gene>
    <name evidence="6" type="ORF">H0264_05240</name>
</gene>
<dbReference type="InterPro" id="IPR036271">
    <property type="entry name" value="Tet_transcr_reg_TetR-rel_C_sf"/>
</dbReference>
<dbReference type="GO" id="GO:0003700">
    <property type="term" value="F:DNA-binding transcription factor activity"/>
    <property type="evidence" value="ECO:0007669"/>
    <property type="project" value="TreeGrafter"/>
</dbReference>
<evidence type="ECO:0000256" key="1">
    <source>
        <dbReference type="ARBA" id="ARBA00023015"/>
    </source>
</evidence>
<evidence type="ECO:0000313" key="7">
    <source>
        <dbReference type="Proteomes" id="UP000515512"/>
    </source>
</evidence>
<feature type="DNA-binding region" description="H-T-H motif" evidence="4">
    <location>
        <begin position="35"/>
        <end position="54"/>
    </location>
</feature>
<keyword evidence="1" id="KW-0805">Transcription regulation</keyword>
<dbReference type="Gene3D" id="1.10.357.10">
    <property type="entry name" value="Tetracycline Repressor, domain 2"/>
    <property type="match status" value="1"/>
</dbReference>
<dbReference type="AlphaFoldDB" id="A0A7D6ZR65"/>
<feature type="domain" description="HTH tetR-type" evidence="5">
    <location>
        <begin position="12"/>
        <end position="72"/>
    </location>
</feature>
<evidence type="ECO:0000256" key="3">
    <source>
        <dbReference type="ARBA" id="ARBA00023163"/>
    </source>
</evidence>
<dbReference type="InterPro" id="IPR009057">
    <property type="entry name" value="Homeodomain-like_sf"/>
</dbReference>
<dbReference type="SUPFAM" id="SSF46689">
    <property type="entry name" value="Homeodomain-like"/>
    <property type="match status" value="1"/>
</dbReference>
<evidence type="ECO:0000313" key="6">
    <source>
        <dbReference type="EMBL" id="QLY31725.1"/>
    </source>
</evidence>
<name>A0A7D6ZR65_9NOCA</name>
<dbReference type="PROSITE" id="PS50977">
    <property type="entry name" value="HTH_TETR_2"/>
    <property type="match status" value="1"/>
</dbReference>
<dbReference type="PANTHER" id="PTHR30055:SF243">
    <property type="entry name" value="HTH-TYPE TRANSCRIPTIONAL REGULATOR RV1816"/>
    <property type="match status" value="1"/>
</dbReference>
<dbReference type="Pfam" id="PF00440">
    <property type="entry name" value="TetR_N"/>
    <property type="match status" value="1"/>
</dbReference>
<dbReference type="Pfam" id="PF13305">
    <property type="entry name" value="TetR_C_33"/>
    <property type="match status" value="1"/>
</dbReference>
<keyword evidence="2 4" id="KW-0238">DNA-binding</keyword>
<dbReference type="SUPFAM" id="SSF48498">
    <property type="entry name" value="Tetracyclin repressor-like, C-terminal domain"/>
    <property type="match status" value="1"/>
</dbReference>
<keyword evidence="3" id="KW-0804">Transcription</keyword>
<evidence type="ECO:0000256" key="4">
    <source>
        <dbReference type="PROSITE-ProRule" id="PRU00335"/>
    </source>
</evidence>
<sequence length="219" mass="23766">MPPATRRELRRAETIAEMKSIARATLAEEGVEAVSLRAIARELGMASGNAYSYFATREALLAALAVDIRGELARTLEQARAAANTPAGQVISHGRAYREWALKHPHEFRLVFSRAGQHTTDQADYELCLGIVGLAAQSAQSGPVRDYTWADMNESFVAIARDRFPGLTPATLALGLRIWGRMHGLVTLEIDGVLGPQIADPAALYDDELESLATALDPR</sequence>
<keyword evidence="7" id="KW-1185">Reference proteome</keyword>
<dbReference type="KEGG" id="nhu:H0264_05240"/>
<dbReference type="InterPro" id="IPR050109">
    <property type="entry name" value="HTH-type_TetR-like_transc_reg"/>
</dbReference>
<dbReference type="EMBL" id="CP059399">
    <property type="protein sequence ID" value="QLY31725.1"/>
    <property type="molecule type" value="Genomic_DNA"/>
</dbReference>
<proteinExistence type="predicted"/>
<protein>
    <submittedName>
        <fullName evidence="6">WHG domain-containing protein</fullName>
    </submittedName>
</protein>
<dbReference type="InterPro" id="IPR001647">
    <property type="entry name" value="HTH_TetR"/>
</dbReference>
<dbReference type="Proteomes" id="UP000515512">
    <property type="component" value="Chromosome"/>
</dbReference>
<evidence type="ECO:0000259" key="5">
    <source>
        <dbReference type="PROSITE" id="PS50977"/>
    </source>
</evidence>
<organism evidence="6 7">
    <name type="scientific">Nocardia huaxiensis</name>
    <dbReference type="NCBI Taxonomy" id="2755382"/>
    <lineage>
        <taxon>Bacteria</taxon>
        <taxon>Bacillati</taxon>
        <taxon>Actinomycetota</taxon>
        <taxon>Actinomycetes</taxon>
        <taxon>Mycobacteriales</taxon>
        <taxon>Nocardiaceae</taxon>
        <taxon>Nocardia</taxon>
    </lineage>
</organism>
<dbReference type="RefSeq" id="WP_181582913.1">
    <property type="nucleotide sequence ID" value="NZ_CP059399.1"/>
</dbReference>
<dbReference type="GO" id="GO:0000976">
    <property type="term" value="F:transcription cis-regulatory region binding"/>
    <property type="evidence" value="ECO:0007669"/>
    <property type="project" value="TreeGrafter"/>
</dbReference>
<evidence type="ECO:0000256" key="2">
    <source>
        <dbReference type="ARBA" id="ARBA00023125"/>
    </source>
</evidence>
<accession>A0A7D6ZR65</accession>
<dbReference type="PANTHER" id="PTHR30055">
    <property type="entry name" value="HTH-TYPE TRANSCRIPTIONAL REGULATOR RUTR"/>
    <property type="match status" value="1"/>
</dbReference>
<dbReference type="InterPro" id="IPR025996">
    <property type="entry name" value="MT1864/Rv1816-like_C"/>
</dbReference>
<reference evidence="6 7" key="1">
    <citation type="submission" date="2020-07" db="EMBL/GenBank/DDBJ databases">
        <authorList>
            <person name="Zhuang K."/>
            <person name="Ran Y."/>
        </authorList>
    </citation>
    <scope>NUCLEOTIDE SEQUENCE [LARGE SCALE GENOMIC DNA]</scope>
    <source>
        <strain evidence="6 7">WCH-YHL-001</strain>
    </source>
</reference>